<protein>
    <submittedName>
        <fullName evidence="2">Uncharacterized protein</fullName>
    </submittedName>
</protein>
<dbReference type="Proteomes" id="UP000220836">
    <property type="component" value="Unassembled WGS sequence"/>
</dbReference>
<dbReference type="AlphaFoldDB" id="A0A238KE24"/>
<feature type="region of interest" description="Disordered" evidence="1">
    <location>
        <begin position="23"/>
        <end position="43"/>
    </location>
</feature>
<dbReference type="EMBL" id="FXYH01000006">
    <property type="protein sequence ID" value="SMX40724.1"/>
    <property type="molecule type" value="Genomic_DNA"/>
</dbReference>
<organism evidence="2 3">
    <name type="scientific">Pelagimonas varians</name>
    <dbReference type="NCBI Taxonomy" id="696760"/>
    <lineage>
        <taxon>Bacteria</taxon>
        <taxon>Pseudomonadati</taxon>
        <taxon>Pseudomonadota</taxon>
        <taxon>Alphaproteobacteria</taxon>
        <taxon>Rhodobacterales</taxon>
        <taxon>Roseobacteraceae</taxon>
        <taxon>Pelagimonas</taxon>
    </lineage>
</organism>
<evidence type="ECO:0000313" key="2">
    <source>
        <dbReference type="EMBL" id="SMX40724.1"/>
    </source>
</evidence>
<sequence>MLPTMRNFTDRFAAFRAGQGFAAPAKTEDSKKAAPQDPSEVAPLRPRVEIPICDRAPDAQAREKAFCRGQFLARQDCWEELTEEMNKAEAARELTPGLASVAQILAKGARSDMTHAARIAIAKGQPKNVNASLSAFAANLEDMPDSPAMGYIMAMAHVDVAQLWRGASQARDLAPQRREAFDSQLRAATALADQFDPFELSSPLWAQVRCAVLDGDPHPAQRVSDDYEDLIDLDPQNPTHLMALGRDLLPRRFGMLETLDDQARRKVSQLNDVWGTGAYTWVYIGALQSDPAALRRIDPELFVEGLHDILGRYPSQDMANRLAAFTGLTIAAPCEAGSARARLMECFNWILQDHMRELHPLIWAAAPVPGKPEIEQGDTAYLTELGRTRAIGTIAQHFAPALDAGRRLVFTPDGLQLRKGD</sequence>
<gene>
    <name evidence="2" type="ORF">PEV8663_02097</name>
</gene>
<name>A0A238KE24_9RHOB</name>
<evidence type="ECO:0000256" key="1">
    <source>
        <dbReference type="SAM" id="MobiDB-lite"/>
    </source>
</evidence>
<keyword evidence="3" id="KW-1185">Reference proteome</keyword>
<accession>A0A238KE24</accession>
<proteinExistence type="predicted"/>
<reference evidence="2 3" key="1">
    <citation type="submission" date="2017-05" db="EMBL/GenBank/DDBJ databases">
        <authorList>
            <person name="Song R."/>
            <person name="Chenine A.L."/>
            <person name="Ruprecht R.M."/>
        </authorList>
    </citation>
    <scope>NUCLEOTIDE SEQUENCE [LARGE SCALE GENOMIC DNA]</scope>
    <source>
        <strain evidence="2 3">CECT 8663</strain>
    </source>
</reference>
<evidence type="ECO:0000313" key="3">
    <source>
        <dbReference type="Proteomes" id="UP000220836"/>
    </source>
</evidence>
<dbReference type="RefSeq" id="WP_097804598.1">
    <property type="nucleotide sequence ID" value="NZ_FXYH01000006.1"/>
</dbReference>